<name>A0A816WCV9_9BILA</name>
<evidence type="ECO:0000313" key="3">
    <source>
        <dbReference type="Proteomes" id="UP000663887"/>
    </source>
</evidence>
<accession>A0A816WCV9</accession>
<dbReference type="EMBL" id="CAJNRG010011931">
    <property type="protein sequence ID" value="CAF2136122.1"/>
    <property type="molecule type" value="Genomic_DNA"/>
</dbReference>
<evidence type="ECO:0000313" key="2">
    <source>
        <dbReference type="EMBL" id="CAF2136122.1"/>
    </source>
</evidence>
<sequence>EDLVLRFDEMHVMLEDFSSYHVLKCICYSSGFKVDSCDV</sequence>
<organism evidence="2 3">
    <name type="scientific">Rotaria magnacalcarata</name>
    <dbReference type="NCBI Taxonomy" id="392030"/>
    <lineage>
        <taxon>Eukaryota</taxon>
        <taxon>Metazoa</taxon>
        <taxon>Spiralia</taxon>
        <taxon>Gnathifera</taxon>
        <taxon>Rotifera</taxon>
        <taxon>Eurotatoria</taxon>
        <taxon>Bdelloidea</taxon>
        <taxon>Philodinida</taxon>
        <taxon>Philodinidae</taxon>
        <taxon>Rotaria</taxon>
    </lineage>
</organism>
<reference evidence="2" key="1">
    <citation type="submission" date="2021-02" db="EMBL/GenBank/DDBJ databases">
        <authorList>
            <person name="Nowell W R."/>
        </authorList>
    </citation>
    <scope>NUCLEOTIDE SEQUENCE</scope>
</reference>
<comment type="caution">
    <text evidence="2">The sequence shown here is derived from an EMBL/GenBank/DDBJ whole genome shotgun (WGS) entry which is preliminary data.</text>
</comment>
<dbReference type="Proteomes" id="UP000663887">
    <property type="component" value="Unassembled WGS sequence"/>
</dbReference>
<dbReference type="Proteomes" id="UP000663824">
    <property type="component" value="Unassembled WGS sequence"/>
</dbReference>
<proteinExistence type="predicted"/>
<gene>
    <name evidence="1" type="ORF">MBJ925_LOCUS16924</name>
    <name evidence="2" type="ORF">XDN619_LOCUS25866</name>
</gene>
<dbReference type="AlphaFoldDB" id="A0A816WCV9"/>
<protein>
    <submittedName>
        <fullName evidence="2">Uncharacterized protein</fullName>
    </submittedName>
</protein>
<feature type="non-terminal residue" evidence="2">
    <location>
        <position position="1"/>
    </location>
</feature>
<evidence type="ECO:0000313" key="1">
    <source>
        <dbReference type="EMBL" id="CAF2072150.1"/>
    </source>
</evidence>
<dbReference type="EMBL" id="CAJNRE010008305">
    <property type="protein sequence ID" value="CAF2072150.1"/>
    <property type="molecule type" value="Genomic_DNA"/>
</dbReference>